<dbReference type="PROSITE" id="PS01124">
    <property type="entry name" value="HTH_ARAC_FAMILY_2"/>
    <property type="match status" value="1"/>
</dbReference>
<feature type="transmembrane region" description="Helical" evidence="4">
    <location>
        <begin position="170"/>
        <end position="190"/>
    </location>
</feature>
<feature type="transmembrane region" description="Helical" evidence="4">
    <location>
        <begin position="66"/>
        <end position="84"/>
    </location>
</feature>
<dbReference type="SMART" id="SM00342">
    <property type="entry name" value="HTH_ARAC"/>
    <property type="match status" value="1"/>
</dbReference>
<dbReference type="STRING" id="414048.SAMN04489864_10814"/>
<dbReference type="AlphaFoldDB" id="A0A1I2YS40"/>
<dbReference type="Gene3D" id="1.10.10.60">
    <property type="entry name" value="Homeodomain-like"/>
    <property type="match status" value="2"/>
</dbReference>
<evidence type="ECO:0000313" key="6">
    <source>
        <dbReference type="EMBL" id="SFH28069.1"/>
    </source>
</evidence>
<dbReference type="GO" id="GO:0043565">
    <property type="term" value="F:sequence-specific DNA binding"/>
    <property type="evidence" value="ECO:0007669"/>
    <property type="project" value="InterPro"/>
</dbReference>
<dbReference type="InterPro" id="IPR009057">
    <property type="entry name" value="Homeodomain-like_sf"/>
</dbReference>
<feature type="transmembrane region" description="Helical" evidence="4">
    <location>
        <begin position="140"/>
        <end position="158"/>
    </location>
</feature>
<dbReference type="SUPFAM" id="SSF46689">
    <property type="entry name" value="Homeodomain-like"/>
    <property type="match status" value="1"/>
</dbReference>
<sequence length="356" mass="41099">MNQGQQIIFFFSALGVFNGLIISIYLLFFKKSKSAASYFLGLLILAIATRITKAIFSYFYPELPRIYLQLGLSACFLIGPSLYYFTKAALNQNHTTPVNWKRTYWFWIVIIGLIGFVFPYKTNPNAWNNYIVHIIYTQWAAYVFLSGWLLRAILIKFFQPAEKLSSNEKSILSIFIGNLIIFIAYLVVFFGFLRGFYIGGALFFTLILYLNIPLFMNRRKEITIFSDNVDLTRYANKKINTEQALILTDKLQKIISTQELYKNPDLKLNDLAKKINISGHQLSQLLNDNLNKSFAMYINEYRINEACNMIANDNALKLEAIGYEVGFNSKSTFYTAFRKLKNTTPTLYKESVSLNL</sequence>
<keyword evidence="3" id="KW-0804">Transcription</keyword>
<feature type="domain" description="HTH araC/xylS-type" evidence="5">
    <location>
        <begin position="249"/>
        <end position="351"/>
    </location>
</feature>
<dbReference type="PANTHER" id="PTHR43280:SF29">
    <property type="entry name" value="ARAC-FAMILY TRANSCRIPTIONAL REGULATOR"/>
    <property type="match status" value="1"/>
</dbReference>
<dbReference type="OrthoDB" id="6283866at2"/>
<keyword evidence="4" id="KW-0812">Transmembrane</keyword>
<keyword evidence="7" id="KW-1185">Reference proteome</keyword>
<evidence type="ECO:0000256" key="4">
    <source>
        <dbReference type="SAM" id="Phobius"/>
    </source>
</evidence>
<protein>
    <submittedName>
        <fullName evidence="6">Helix-turn-helix domain-containing protein</fullName>
    </submittedName>
</protein>
<dbReference type="RefSeq" id="WP_090995107.1">
    <property type="nucleotide sequence ID" value="NZ_FOPP01000008.1"/>
</dbReference>
<evidence type="ECO:0000256" key="1">
    <source>
        <dbReference type="ARBA" id="ARBA00023015"/>
    </source>
</evidence>
<proteinExistence type="predicted"/>
<gene>
    <name evidence="6" type="ORF">SAMN04489864_10814</name>
</gene>
<name>A0A1I2YS40_9SPHI</name>
<keyword evidence="2" id="KW-0238">DNA-binding</keyword>
<organism evidence="6 7">
    <name type="scientific">Pedobacter insulae</name>
    <dbReference type="NCBI Taxonomy" id="414048"/>
    <lineage>
        <taxon>Bacteria</taxon>
        <taxon>Pseudomonadati</taxon>
        <taxon>Bacteroidota</taxon>
        <taxon>Sphingobacteriia</taxon>
        <taxon>Sphingobacteriales</taxon>
        <taxon>Sphingobacteriaceae</taxon>
        <taxon>Pedobacter</taxon>
    </lineage>
</organism>
<feature type="transmembrane region" description="Helical" evidence="4">
    <location>
        <begin position="35"/>
        <end position="60"/>
    </location>
</feature>
<feature type="transmembrane region" description="Helical" evidence="4">
    <location>
        <begin position="6"/>
        <end position="28"/>
    </location>
</feature>
<evidence type="ECO:0000256" key="2">
    <source>
        <dbReference type="ARBA" id="ARBA00023125"/>
    </source>
</evidence>
<dbReference type="Proteomes" id="UP000199666">
    <property type="component" value="Unassembled WGS sequence"/>
</dbReference>
<dbReference type="GO" id="GO:0003700">
    <property type="term" value="F:DNA-binding transcription factor activity"/>
    <property type="evidence" value="ECO:0007669"/>
    <property type="project" value="InterPro"/>
</dbReference>
<dbReference type="Pfam" id="PF12833">
    <property type="entry name" value="HTH_18"/>
    <property type="match status" value="1"/>
</dbReference>
<accession>A0A1I2YS40</accession>
<keyword evidence="1" id="KW-0805">Transcription regulation</keyword>
<evidence type="ECO:0000313" key="7">
    <source>
        <dbReference type="Proteomes" id="UP000199666"/>
    </source>
</evidence>
<evidence type="ECO:0000256" key="3">
    <source>
        <dbReference type="ARBA" id="ARBA00023163"/>
    </source>
</evidence>
<keyword evidence="4" id="KW-1133">Transmembrane helix</keyword>
<evidence type="ECO:0000259" key="5">
    <source>
        <dbReference type="PROSITE" id="PS01124"/>
    </source>
</evidence>
<dbReference type="PROSITE" id="PS00041">
    <property type="entry name" value="HTH_ARAC_FAMILY_1"/>
    <property type="match status" value="1"/>
</dbReference>
<dbReference type="EMBL" id="FOPP01000008">
    <property type="protein sequence ID" value="SFH28069.1"/>
    <property type="molecule type" value="Genomic_DNA"/>
</dbReference>
<dbReference type="InterPro" id="IPR018060">
    <property type="entry name" value="HTH_AraC"/>
</dbReference>
<dbReference type="InterPro" id="IPR018062">
    <property type="entry name" value="HTH_AraC-typ_CS"/>
</dbReference>
<dbReference type="PANTHER" id="PTHR43280">
    <property type="entry name" value="ARAC-FAMILY TRANSCRIPTIONAL REGULATOR"/>
    <property type="match status" value="1"/>
</dbReference>
<feature type="transmembrane region" description="Helical" evidence="4">
    <location>
        <begin position="104"/>
        <end position="120"/>
    </location>
</feature>
<reference evidence="6 7" key="1">
    <citation type="submission" date="2016-10" db="EMBL/GenBank/DDBJ databases">
        <authorList>
            <person name="de Groot N.N."/>
        </authorList>
    </citation>
    <scope>NUCLEOTIDE SEQUENCE [LARGE SCALE GENOMIC DNA]</scope>
    <source>
        <strain evidence="6 7">DSM 18684</strain>
    </source>
</reference>
<keyword evidence="4" id="KW-0472">Membrane</keyword>
<feature type="transmembrane region" description="Helical" evidence="4">
    <location>
        <begin position="196"/>
        <end position="216"/>
    </location>
</feature>